<name>A0ACB9EQG9_9ASTR</name>
<accession>A0ACB9EQG9</accession>
<proteinExistence type="predicted"/>
<dbReference type="Proteomes" id="UP001056120">
    <property type="component" value="Linkage Group LG17"/>
</dbReference>
<reference evidence="1 2" key="2">
    <citation type="journal article" date="2022" name="Mol. Ecol. Resour.">
        <title>The genomes of chicory, endive, great burdock and yacon provide insights into Asteraceae paleo-polyploidization history and plant inulin production.</title>
        <authorList>
            <person name="Fan W."/>
            <person name="Wang S."/>
            <person name="Wang H."/>
            <person name="Wang A."/>
            <person name="Jiang F."/>
            <person name="Liu H."/>
            <person name="Zhao H."/>
            <person name="Xu D."/>
            <person name="Zhang Y."/>
        </authorList>
    </citation>
    <scope>NUCLEOTIDE SEQUENCE [LARGE SCALE GENOMIC DNA]</scope>
    <source>
        <strain evidence="2">cv. Yunnan</strain>
        <tissue evidence="1">Leaves</tissue>
    </source>
</reference>
<organism evidence="1 2">
    <name type="scientific">Smallanthus sonchifolius</name>
    <dbReference type="NCBI Taxonomy" id="185202"/>
    <lineage>
        <taxon>Eukaryota</taxon>
        <taxon>Viridiplantae</taxon>
        <taxon>Streptophyta</taxon>
        <taxon>Embryophyta</taxon>
        <taxon>Tracheophyta</taxon>
        <taxon>Spermatophyta</taxon>
        <taxon>Magnoliopsida</taxon>
        <taxon>eudicotyledons</taxon>
        <taxon>Gunneridae</taxon>
        <taxon>Pentapetalae</taxon>
        <taxon>asterids</taxon>
        <taxon>campanulids</taxon>
        <taxon>Asterales</taxon>
        <taxon>Asteraceae</taxon>
        <taxon>Asteroideae</taxon>
        <taxon>Heliantheae alliance</taxon>
        <taxon>Millerieae</taxon>
        <taxon>Smallanthus</taxon>
    </lineage>
</organism>
<keyword evidence="2" id="KW-1185">Reference proteome</keyword>
<evidence type="ECO:0000313" key="1">
    <source>
        <dbReference type="EMBL" id="KAI3760865.1"/>
    </source>
</evidence>
<protein>
    <submittedName>
        <fullName evidence="1">Uncharacterized protein</fullName>
    </submittedName>
</protein>
<evidence type="ECO:0000313" key="2">
    <source>
        <dbReference type="Proteomes" id="UP001056120"/>
    </source>
</evidence>
<gene>
    <name evidence="1" type="ORF">L1987_51265</name>
</gene>
<dbReference type="EMBL" id="CM042034">
    <property type="protein sequence ID" value="KAI3760865.1"/>
    <property type="molecule type" value="Genomic_DNA"/>
</dbReference>
<comment type="caution">
    <text evidence="1">The sequence shown here is derived from an EMBL/GenBank/DDBJ whole genome shotgun (WGS) entry which is preliminary data.</text>
</comment>
<sequence>MFEHEKNPNSLSFVSSFFNQCLGEANDMINVKVKDGEASVCEAEAAAMEGVEEEQSKMEGMASVALLPNGLIEKINGEKPKKQPFIGLKTECIEATKPTGYCGRTWMENAALMLSRAIYFSMWFDSLVYYCSRLQAIHNHRMFVKVDGILLASAQLWIKHVKTIGASYY</sequence>
<reference evidence="2" key="1">
    <citation type="journal article" date="2022" name="Mol. Ecol. Resour.">
        <title>The genomes of chicory, endive, great burdock and yacon provide insights into Asteraceae palaeo-polyploidization history and plant inulin production.</title>
        <authorList>
            <person name="Fan W."/>
            <person name="Wang S."/>
            <person name="Wang H."/>
            <person name="Wang A."/>
            <person name="Jiang F."/>
            <person name="Liu H."/>
            <person name="Zhao H."/>
            <person name="Xu D."/>
            <person name="Zhang Y."/>
        </authorList>
    </citation>
    <scope>NUCLEOTIDE SEQUENCE [LARGE SCALE GENOMIC DNA]</scope>
    <source>
        <strain evidence="2">cv. Yunnan</strain>
    </source>
</reference>